<evidence type="ECO:0000256" key="7">
    <source>
        <dbReference type="RuleBase" id="RU366065"/>
    </source>
</evidence>
<evidence type="ECO:0000256" key="6">
    <source>
        <dbReference type="ARBA" id="ARBA00038179"/>
    </source>
</evidence>
<dbReference type="Proteomes" id="UP000305948">
    <property type="component" value="Unassembled WGS sequence"/>
</dbReference>
<dbReference type="PANTHER" id="PTHR23249:SF15">
    <property type="entry name" value="TRAFFICKING PROTEIN PARTICLE COMPLEX SUBUNIT 4"/>
    <property type="match status" value="1"/>
</dbReference>
<evidence type="ECO:0000313" key="8">
    <source>
        <dbReference type="EMBL" id="TFK54625.1"/>
    </source>
</evidence>
<dbReference type="GO" id="GO:0005783">
    <property type="term" value="C:endoplasmic reticulum"/>
    <property type="evidence" value="ECO:0007669"/>
    <property type="project" value="UniProtKB-SubCell"/>
</dbReference>
<evidence type="ECO:0000313" key="9">
    <source>
        <dbReference type="Proteomes" id="UP000305948"/>
    </source>
</evidence>
<dbReference type="GO" id="GO:0030008">
    <property type="term" value="C:TRAPP complex"/>
    <property type="evidence" value="ECO:0007669"/>
    <property type="project" value="UniProtKB-UniRule"/>
</dbReference>
<keyword evidence="3 7" id="KW-0256">Endoplasmic reticulum</keyword>
<comment type="subunit">
    <text evidence="7">Part of the multisubunit transport protein particle (TRAPP) complex.</text>
</comment>
<keyword evidence="2 7" id="KW-0813">Transport</keyword>
<dbReference type="STRING" id="5364.A0A5C3NCA4"/>
<dbReference type="OrthoDB" id="246406at2759"/>
<evidence type="ECO:0000256" key="2">
    <source>
        <dbReference type="ARBA" id="ARBA00022448"/>
    </source>
</evidence>
<dbReference type="EMBL" id="ML213505">
    <property type="protein sequence ID" value="TFK54625.1"/>
    <property type="molecule type" value="Genomic_DNA"/>
</dbReference>
<name>A0A5C3NCA4_9AGAM</name>
<dbReference type="Gene3D" id="3.30.450.70">
    <property type="match status" value="1"/>
</dbReference>
<comment type="subcellular location">
    <subcellularLocation>
        <location evidence="7">Endoplasmic reticulum</location>
    </subcellularLocation>
    <subcellularLocation>
        <location evidence="7">Golgi apparatus</location>
        <location evidence="7">cis-Golgi network</location>
    </subcellularLocation>
    <subcellularLocation>
        <location evidence="1">Golgi apparatus</location>
    </subcellularLocation>
</comment>
<dbReference type="InterPro" id="IPR011012">
    <property type="entry name" value="Longin-like_dom_sf"/>
</dbReference>
<dbReference type="SMART" id="SM01399">
    <property type="entry name" value="Sybindin"/>
    <property type="match status" value="1"/>
</dbReference>
<dbReference type="SUPFAM" id="SSF64356">
    <property type="entry name" value="SNARE-like"/>
    <property type="match status" value="1"/>
</dbReference>
<keyword evidence="9" id="KW-1185">Reference proteome</keyword>
<dbReference type="FunFam" id="3.30.450.70:FF:000007">
    <property type="entry name" value="Putative sybindin-like family protein"/>
    <property type="match status" value="1"/>
</dbReference>
<gene>
    <name evidence="8" type="ORF">OE88DRAFT_1731943</name>
</gene>
<accession>A0A5C3NCA4</accession>
<evidence type="ECO:0000256" key="4">
    <source>
        <dbReference type="ARBA" id="ARBA00022892"/>
    </source>
</evidence>
<protein>
    <recommendedName>
        <fullName evidence="7">Trafficking protein particle complex subunit</fullName>
    </recommendedName>
</protein>
<evidence type="ECO:0000256" key="1">
    <source>
        <dbReference type="ARBA" id="ARBA00004555"/>
    </source>
</evidence>
<organism evidence="8 9">
    <name type="scientific">Heliocybe sulcata</name>
    <dbReference type="NCBI Taxonomy" id="5364"/>
    <lineage>
        <taxon>Eukaryota</taxon>
        <taxon>Fungi</taxon>
        <taxon>Dikarya</taxon>
        <taxon>Basidiomycota</taxon>
        <taxon>Agaricomycotina</taxon>
        <taxon>Agaricomycetes</taxon>
        <taxon>Gloeophyllales</taxon>
        <taxon>Gloeophyllaceae</taxon>
        <taxon>Heliocybe</taxon>
    </lineage>
</organism>
<keyword evidence="5 7" id="KW-0333">Golgi apparatus</keyword>
<dbReference type="AlphaFoldDB" id="A0A5C3NCA4"/>
<dbReference type="PANTHER" id="PTHR23249">
    <property type="entry name" value="TRAFFICKING PROTEIN PARTICLE COMPLEX SUBUNIT"/>
    <property type="match status" value="1"/>
</dbReference>
<evidence type="ECO:0000256" key="5">
    <source>
        <dbReference type="ARBA" id="ARBA00023034"/>
    </source>
</evidence>
<dbReference type="CDD" id="cd14856">
    <property type="entry name" value="TRAPPC4_synbindin"/>
    <property type="match status" value="1"/>
</dbReference>
<dbReference type="GO" id="GO:0006888">
    <property type="term" value="P:endoplasmic reticulum to Golgi vesicle-mediated transport"/>
    <property type="evidence" value="ECO:0007669"/>
    <property type="project" value="UniProtKB-UniRule"/>
</dbReference>
<reference evidence="8 9" key="1">
    <citation type="journal article" date="2019" name="Nat. Ecol. Evol.">
        <title>Megaphylogeny resolves global patterns of mushroom evolution.</title>
        <authorList>
            <person name="Varga T."/>
            <person name="Krizsan K."/>
            <person name="Foldi C."/>
            <person name="Dima B."/>
            <person name="Sanchez-Garcia M."/>
            <person name="Sanchez-Ramirez S."/>
            <person name="Szollosi G.J."/>
            <person name="Szarkandi J.G."/>
            <person name="Papp V."/>
            <person name="Albert L."/>
            <person name="Andreopoulos W."/>
            <person name="Angelini C."/>
            <person name="Antonin V."/>
            <person name="Barry K.W."/>
            <person name="Bougher N.L."/>
            <person name="Buchanan P."/>
            <person name="Buyck B."/>
            <person name="Bense V."/>
            <person name="Catcheside P."/>
            <person name="Chovatia M."/>
            <person name="Cooper J."/>
            <person name="Damon W."/>
            <person name="Desjardin D."/>
            <person name="Finy P."/>
            <person name="Geml J."/>
            <person name="Haridas S."/>
            <person name="Hughes K."/>
            <person name="Justo A."/>
            <person name="Karasinski D."/>
            <person name="Kautmanova I."/>
            <person name="Kiss B."/>
            <person name="Kocsube S."/>
            <person name="Kotiranta H."/>
            <person name="LaButti K.M."/>
            <person name="Lechner B.E."/>
            <person name="Liimatainen K."/>
            <person name="Lipzen A."/>
            <person name="Lukacs Z."/>
            <person name="Mihaltcheva S."/>
            <person name="Morgado L.N."/>
            <person name="Niskanen T."/>
            <person name="Noordeloos M.E."/>
            <person name="Ohm R.A."/>
            <person name="Ortiz-Santana B."/>
            <person name="Ovrebo C."/>
            <person name="Racz N."/>
            <person name="Riley R."/>
            <person name="Savchenko A."/>
            <person name="Shiryaev A."/>
            <person name="Soop K."/>
            <person name="Spirin V."/>
            <person name="Szebenyi C."/>
            <person name="Tomsovsky M."/>
            <person name="Tulloss R.E."/>
            <person name="Uehling J."/>
            <person name="Grigoriev I.V."/>
            <person name="Vagvolgyi C."/>
            <person name="Papp T."/>
            <person name="Martin F.M."/>
            <person name="Miettinen O."/>
            <person name="Hibbett D.S."/>
            <person name="Nagy L.G."/>
        </authorList>
    </citation>
    <scope>NUCLEOTIDE SEQUENCE [LARGE SCALE GENOMIC DNA]</scope>
    <source>
        <strain evidence="8 9">OMC1185</strain>
    </source>
</reference>
<keyword evidence="4 7" id="KW-0931">ER-Golgi transport</keyword>
<evidence type="ECO:0000256" key="3">
    <source>
        <dbReference type="ARBA" id="ARBA00022824"/>
    </source>
</evidence>
<sequence length="137" mass="14687">MAIFGLWVINKAGGLVYQRNFADGLAQLTSNEYLVLAGTLHGIHAITSRLSPTGSSSGAQVIEGESFKMTILLTATGTKFVLLTSLTEMTAETVLQKVYEAYADAVMKNPFHTPEMPIRSEGFDTRITALIGTGQSS</sequence>
<proteinExistence type="inferred from homology"/>
<dbReference type="InterPro" id="IPR007233">
    <property type="entry name" value="TRAPPC"/>
</dbReference>
<dbReference type="Pfam" id="PF04099">
    <property type="entry name" value="Sybindin"/>
    <property type="match status" value="1"/>
</dbReference>
<dbReference type="GO" id="GO:0005794">
    <property type="term" value="C:Golgi apparatus"/>
    <property type="evidence" value="ECO:0007669"/>
    <property type="project" value="UniProtKB-SubCell"/>
</dbReference>
<comment type="similarity">
    <text evidence="6">Belongs to the TRAPP small subunits family. TRAPPC4 subfamily.</text>
</comment>